<comment type="caution">
    <text evidence="3">The sequence shown here is derived from an EMBL/GenBank/DDBJ whole genome shotgun (WGS) entry which is preliminary data.</text>
</comment>
<name>A0A8J3ARD8_9BIFI</name>
<feature type="transmembrane region" description="Helical" evidence="2">
    <location>
        <begin position="238"/>
        <end position="258"/>
    </location>
</feature>
<evidence type="ECO:0000313" key="3">
    <source>
        <dbReference type="EMBL" id="GGI15512.1"/>
    </source>
</evidence>
<keyword evidence="1" id="KW-0175">Coiled coil</keyword>
<keyword evidence="2" id="KW-0812">Transmembrane</keyword>
<sequence>MADNRDTRQILQDIENEQRTTSNAAQWSAAMGTINVAQQAKTNRINQQQLHEQRKTNKLLKEANRLHEQTLEEQQHTNAILEDMSGDISTIRNEVAQGTQELKKANNQLTQLTAASAEISRQLNIQNGLIAEVGDEVHQARVDQAYQFFAQWRQTPDGRVYTEWADRAQAWLERPTALLQRIIAAREKDAYAYAVAQLEKHRGEFGEDSIRYKQYPAKPLPPAPSQKYNRREDNLQKFGITVAILFLIGVIVYCIVGLRTIYQDYFGKPQGIFDTISLGIAFIIMIAIVSPFIIGAVWGIKKIIPQIGKTSKREAEREDAANAVAYQKILQQYQQTLADIDEKNRQIRAHYYSVVFPERRQRIMQKAWDTVMNKPLVWCTIDIEDTVLTIQQLVDNALFRPPAVNKLPELPDFSVRDDIVFPRTFSLNVREEIARICIEEAERRDSEQV</sequence>
<keyword evidence="4" id="KW-1185">Reference proteome</keyword>
<protein>
    <submittedName>
        <fullName evidence="3">Uncharacterized protein</fullName>
    </submittedName>
</protein>
<dbReference type="Proteomes" id="UP000619536">
    <property type="component" value="Unassembled WGS sequence"/>
</dbReference>
<proteinExistence type="predicted"/>
<keyword evidence="2" id="KW-1133">Transmembrane helix</keyword>
<dbReference type="EMBL" id="BMDH01000006">
    <property type="protein sequence ID" value="GGI15512.1"/>
    <property type="molecule type" value="Genomic_DNA"/>
</dbReference>
<evidence type="ECO:0000256" key="1">
    <source>
        <dbReference type="SAM" id="Coils"/>
    </source>
</evidence>
<reference evidence="3" key="1">
    <citation type="journal article" date="2014" name="Int. J. Syst. Evol. Microbiol.">
        <title>Complete genome sequence of Corynebacterium casei LMG S-19264T (=DSM 44701T), isolated from a smear-ripened cheese.</title>
        <authorList>
            <consortium name="US DOE Joint Genome Institute (JGI-PGF)"/>
            <person name="Walter F."/>
            <person name="Albersmeier A."/>
            <person name="Kalinowski J."/>
            <person name="Ruckert C."/>
        </authorList>
    </citation>
    <scope>NUCLEOTIDE SEQUENCE</scope>
    <source>
        <strain evidence="3">CCM 8606</strain>
    </source>
</reference>
<keyword evidence="2" id="KW-0472">Membrane</keyword>
<accession>A0A8J3ARD8</accession>
<feature type="coiled-coil region" evidence="1">
    <location>
        <begin position="323"/>
        <end position="350"/>
    </location>
</feature>
<dbReference type="AlphaFoldDB" id="A0A8J3ARD8"/>
<feature type="coiled-coil region" evidence="1">
    <location>
        <begin position="57"/>
        <end position="122"/>
    </location>
</feature>
<gene>
    <name evidence="3" type="ORF">GCM10007377_16270</name>
</gene>
<feature type="transmembrane region" description="Helical" evidence="2">
    <location>
        <begin position="278"/>
        <end position="300"/>
    </location>
</feature>
<evidence type="ECO:0000256" key="2">
    <source>
        <dbReference type="SAM" id="Phobius"/>
    </source>
</evidence>
<evidence type="ECO:0000313" key="4">
    <source>
        <dbReference type="Proteomes" id="UP000619536"/>
    </source>
</evidence>
<dbReference type="RefSeq" id="WP_188355790.1">
    <property type="nucleotide sequence ID" value="NZ_BMDH01000006.1"/>
</dbReference>
<organism evidence="3 4">
    <name type="scientific">Galliscardovia ingluviei</name>
    <dbReference type="NCBI Taxonomy" id="1769422"/>
    <lineage>
        <taxon>Bacteria</taxon>
        <taxon>Bacillati</taxon>
        <taxon>Actinomycetota</taxon>
        <taxon>Actinomycetes</taxon>
        <taxon>Bifidobacteriales</taxon>
        <taxon>Bifidobacteriaceae</taxon>
        <taxon>Galliscardovia</taxon>
    </lineage>
</organism>
<reference evidence="3" key="2">
    <citation type="submission" date="2020-09" db="EMBL/GenBank/DDBJ databases">
        <authorList>
            <person name="Sun Q."/>
            <person name="Sedlacek I."/>
        </authorList>
    </citation>
    <scope>NUCLEOTIDE SEQUENCE</scope>
    <source>
        <strain evidence="3">CCM 8606</strain>
    </source>
</reference>